<accession>A0A089QD78</accession>
<evidence type="ECO:0000313" key="1">
    <source>
        <dbReference type="EMBL" id="AIR11039.1"/>
    </source>
</evidence>
<dbReference type="EMBL" id="CP007646">
    <property type="protein sequence ID" value="AIR11039.1"/>
    <property type="molecule type" value="Genomic_DNA"/>
</dbReference>
<reference evidence="1 2" key="1">
    <citation type="journal article" date="2014" name="BMC Genomics">
        <title>Unusual genome complexity in Lactobacillus salivarius JCM1046.</title>
        <authorList>
            <person name="Raftis E.J."/>
            <person name="Forde B.M."/>
            <person name="Claesson M.J."/>
            <person name="O'Toole P.W."/>
        </authorList>
    </citation>
    <scope>NUCLEOTIDE SEQUENCE [LARGE SCALE GENOMIC DNA]</scope>
    <source>
        <strain evidence="1 2">JCM1046</strain>
    </source>
</reference>
<dbReference type="Proteomes" id="UP000029488">
    <property type="component" value="Chromosome"/>
</dbReference>
<gene>
    <name evidence="1" type="ORF">LSJ_1379c</name>
</gene>
<dbReference type="AlphaFoldDB" id="A0A089QD78"/>
<evidence type="ECO:0000313" key="2">
    <source>
        <dbReference type="Proteomes" id="UP000029488"/>
    </source>
</evidence>
<sequence>MSPTSEKVIFKLLDLCLIAFFISKDISYFTLETKGLELLVISIVLDTS</sequence>
<proteinExistence type="predicted"/>
<name>A0A089QD78_9LACO</name>
<organism evidence="1 2">
    <name type="scientific">Ligilactobacillus salivarius</name>
    <dbReference type="NCBI Taxonomy" id="1624"/>
    <lineage>
        <taxon>Bacteria</taxon>
        <taxon>Bacillati</taxon>
        <taxon>Bacillota</taxon>
        <taxon>Bacilli</taxon>
        <taxon>Lactobacillales</taxon>
        <taxon>Lactobacillaceae</taxon>
        <taxon>Ligilactobacillus</taxon>
    </lineage>
</organism>
<dbReference type="KEGG" id="lsj:LSJ_1379c"/>
<protein>
    <submittedName>
        <fullName evidence="1">Uncharacterized protein</fullName>
    </submittedName>
</protein>